<comment type="subcellular location">
    <subcellularLocation>
        <location evidence="1">Membrane</location>
    </subcellularLocation>
</comment>
<feature type="compositionally biased region" description="Polar residues" evidence="8">
    <location>
        <begin position="18"/>
        <end position="34"/>
    </location>
</feature>
<keyword evidence="3 9" id="KW-0812">Transmembrane</keyword>
<feature type="transmembrane region" description="Helical" evidence="9">
    <location>
        <begin position="352"/>
        <end position="368"/>
    </location>
</feature>
<dbReference type="PANTHER" id="PTHR17613">
    <property type="entry name" value="CEREBRAL PROTEIN-11-RELATED"/>
    <property type="match status" value="1"/>
</dbReference>
<dbReference type="EMBL" id="AY737497">
    <property type="protein sequence ID" value="AAW78398.1"/>
    <property type="molecule type" value="Genomic_DNA"/>
</dbReference>
<dbReference type="Pfam" id="PF10267">
    <property type="entry name" value="Tmemb_cc2"/>
    <property type="match status" value="2"/>
</dbReference>
<evidence type="ECO:0000313" key="10">
    <source>
        <dbReference type="EMBL" id="AAW78398.1"/>
    </source>
</evidence>
<dbReference type="AlphaFoldDB" id="Q3ZL98"/>
<dbReference type="GO" id="GO:0016020">
    <property type="term" value="C:membrane"/>
    <property type="evidence" value="ECO:0007669"/>
    <property type="project" value="UniProtKB-SubCell"/>
</dbReference>
<organism evidence="10">
    <name type="scientific">Notamacropus eugenii</name>
    <name type="common">Tammar wallaby</name>
    <name type="synonym">Macropus eugenii</name>
    <dbReference type="NCBI Taxonomy" id="9315"/>
    <lineage>
        <taxon>Eukaryota</taxon>
        <taxon>Metazoa</taxon>
        <taxon>Chordata</taxon>
        <taxon>Craniata</taxon>
        <taxon>Vertebrata</taxon>
        <taxon>Euteleostomi</taxon>
        <taxon>Mammalia</taxon>
        <taxon>Metatheria</taxon>
        <taxon>Diprotodontia</taxon>
        <taxon>Macropodidae</taxon>
        <taxon>Notamacropus</taxon>
    </lineage>
</organism>
<evidence type="ECO:0000256" key="8">
    <source>
        <dbReference type="SAM" id="MobiDB-lite"/>
    </source>
</evidence>
<evidence type="ECO:0000256" key="1">
    <source>
        <dbReference type="ARBA" id="ARBA00004370"/>
    </source>
</evidence>
<evidence type="ECO:0000256" key="9">
    <source>
        <dbReference type="SAM" id="Phobius"/>
    </source>
</evidence>
<dbReference type="GO" id="GO:0012505">
    <property type="term" value="C:endomembrane system"/>
    <property type="evidence" value="ECO:0007669"/>
    <property type="project" value="TreeGrafter"/>
</dbReference>
<evidence type="ECO:0000256" key="6">
    <source>
        <dbReference type="ARBA" id="ARBA00023136"/>
    </source>
</evidence>
<name>Q3ZL98_NOTEU</name>
<dbReference type="InterPro" id="IPR019394">
    <property type="entry name" value="TEX28/TMCC"/>
</dbReference>
<keyword evidence="5 7" id="KW-0175">Coiled coil</keyword>
<evidence type="ECO:0000256" key="7">
    <source>
        <dbReference type="SAM" id="Coils"/>
    </source>
</evidence>
<evidence type="ECO:0000256" key="4">
    <source>
        <dbReference type="ARBA" id="ARBA00022989"/>
    </source>
</evidence>
<keyword evidence="6 9" id="KW-0472">Membrane</keyword>
<keyword evidence="4 9" id="KW-1133">Transmembrane helix</keyword>
<gene>
    <name evidence="10" type="primary">CXorf2</name>
</gene>
<evidence type="ECO:0000256" key="2">
    <source>
        <dbReference type="ARBA" id="ARBA00008108"/>
    </source>
</evidence>
<reference evidence="10" key="1">
    <citation type="submission" date="2004-08" db="EMBL/GenBank/DDBJ databases">
        <title>Evolution of the tammar wallaby opsin promoter.</title>
        <authorList>
            <person name="Wakefield M.J."/>
            <person name="Deeb S.S."/>
            <person name="Wei K.-J."/>
            <person name="Kaul R."/>
            <person name="Thompson K."/>
            <person name="Graves J.A.M."/>
        </authorList>
    </citation>
    <scope>NUCLEOTIDE SEQUENCE</scope>
</reference>
<feature type="region of interest" description="Disordered" evidence="8">
    <location>
        <begin position="1"/>
        <end position="35"/>
    </location>
</feature>
<dbReference type="InterPro" id="IPR017387">
    <property type="entry name" value="Testis-specific_TEX28"/>
</dbReference>
<feature type="coiled-coil region" evidence="7">
    <location>
        <begin position="201"/>
        <end position="243"/>
    </location>
</feature>
<accession>Q3ZL98</accession>
<evidence type="ECO:0000256" key="3">
    <source>
        <dbReference type="ARBA" id="ARBA00022692"/>
    </source>
</evidence>
<proteinExistence type="inferred from homology"/>
<protein>
    <submittedName>
        <fullName evidence="10">CXorf2</fullName>
    </submittedName>
</protein>
<comment type="similarity">
    <text evidence="2">Belongs to the TEX28 family.</text>
</comment>
<evidence type="ECO:0000256" key="5">
    <source>
        <dbReference type="ARBA" id="ARBA00023054"/>
    </source>
</evidence>
<feature type="transmembrane region" description="Helical" evidence="9">
    <location>
        <begin position="318"/>
        <end position="340"/>
    </location>
</feature>
<sequence>MKSQSSSYPPNRPINRRPSCTSDEGSSGNPSQSVGEIGQRLQDNVKHHILYLSEKLKVEKTSRDENTVGYLKLMSKADRHQVTHIRQAFEKVNQRSSATIAHIERKLRQYHQQLREIEEGNRLKCSSLREEKAKKNQEATHKVPLVENPKPRTEEYQCTNPLNAFEGDKLAAALPQEKSSKIDSMDQKEQSLFMLKIKGELEDIKKSHSRLELSYQTLKEKYLTELQLIIESLQEEKSKQKVMEEQVSDYMQGHLSEISYIKQNLACAEEKMVYMSYERAKEIWVMRTFQNRISRLETQQQADQLEIMGKSRRHTQVFLFKFMSLLLTLTTILLICVSTICTCPFPFFRYRFHFYTILLLTGLGIIIWQKWYSNVYTHWHEWILSRRKL</sequence>
<dbReference type="PIRSF" id="PIRSF038100">
    <property type="entry name" value="Testis-specific_TEX28"/>
    <property type="match status" value="1"/>
</dbReference>
<dbReference type="PANTHER" id="PTHR17613:SF10">
    <property type="entry name" value="TESTIS-SPECIFIC PROTEIN TEX28"/>
    <property type="match status" value="1"/>
</dbReference>